<dbReference type="Pfam" id="PF01230">
    <property type="entry name" value="HIT"/>
    <property type="match status" value="1"/>
</dbReference>
<protein>
    <submittedName>
        <fullName evidence="3">Histidine triad (HIT) protein</fullName>
    </submittedName>
</protein>
<organism evidence="3 4">
    <name type="scientific">Desulfurispirillum indicum (strain ATCC BAA-1389 / DSM 22839 / S5)</name>
    <dbReference type="NCBI Taxonomy" id="653733"/>
    <lineage>
        <taxon>Bacteria</taxon>
        <taxon>Pseudomonadati</taxon>
        <taxon>Chrysiogenota</taxon>
        <taxon>Chrysiogenia</taxon>
        <taxon>Chrysiogenales</taxon>
        <taxon>Chrysiogenaceae</taxon>
        <taxon>Desulfurispirillum</taxon>
    </lineage>
</organism>
<dbReference type="OrthoDB" id="9799145at2"/>
<name>E6W7A4_DESIS</name>
<dbReference type="eggNOG" id="COG0537">
    <property type="taxonomic scope" value="Bacteria"/>
</dbReference>
<accession>E6W7A4</accession>
<dbReference type="Proteomes" id="UP000002572">
    <property type="component" value="Chromosome"/>
</dbReference>
<keyword evidence="4" id="KW-1185">Reference proteome</keyword>
<proteinExistence type="predicted"/>
<dbReference type="AlphaFoldDB" id="E6W7A4"/>
<dbReference type="GO" id="GO:0003824">
    <property type="term" value="F:catalytic activity"/>
    <property type="evidence" value="ECO:0007669"/>
    <property type="project" value="InterPro"/>
</dbReference>
<sequence>MSSVPSTAFRLHPQLHEDTIHLGDFPLCQLLLLKNATLPWYILVPMLPGLREIHDLSRAHQHQLVDESSQLAMLMQQLHSPSKLNIAALGNMVPQLHLHHIARYESDPAWPGPVWGNLPAAAYDEAALEQLVERLHAHMPAFFTFARPWER</sequence>
<dbReference type="InterPro" id="IPR011146">
    <property type="entry name" value="HIT-like"/>
</dbReference>
<dbReference type="SUPFAM" id="SSF54197">
    <property type="entry name" value="HIT-like"/>
    <property type="match status" value="1"/>
</dbReference>
<dbReference type="PIRSF" id="PIRSF000714">
    <property type="entry name" value="HIT"/>
    <property type="match status" value="1"/>
</dbReference>
<feature type="domain" description="HIT" evidence="2">
    <location>
        <begin position="42"/>
        <end position="110"/>
    </location>
</feature>
<dbReference type="InterPro" id="IPR036265">
    <property type="entry name" value="HIT-like_sf"/>
</dbReference>
<evidence type="ECO:0000259" key="2">
    <source>
        <dbReference type="PROSITE" id="PS51084"/>
    </source>
</evidence>
<dbReference type="InParanoid" id="E6W7A4"/>
<dbReference type="HOGENOM" id="CLU_123330_0_1_0"/>
<dbReference type="PROSITE" id="PS51084">
    <property type="entry name" value="HIT_2"/>
    <property type="match status" value="1"/>
</dbReference>
<dbReference type="KEGG" id="din:Selin_1538"/>
<gene>
    <name evidence="3" type="ordered locus">Selin_1538</name>
</gene>
<comment type="caution">
    <text evidence="1">Lacks conserved residue(s) required for the propagation of feature annotation.</text>
</comment>
<reference evidence="3 4" key="1">
    <citation type="submission" date="2010-12" db="EMBL/GenBank/DDBJ databases">
        <title>Complete sequence of Desulfurispirillum indicum S5.</title>
        <authorList>
            <consortium name="US DOE Joint Genome Institute"/>
            <person name="Lucas S."/>
            <person name="Copeland A."/>
            <person name="Lapidus A."/>
            <person name="Cheng J.-F."/>
            <person name="Goodwin L."/>
            <person name="Pitluck S."/>
            <person name="Chertkov O."/>
            <person name="Held B."/>
            <person name="Detter J.C."/>
            <person name="Han C."/>
            <person name="Tapia R."/>
            <person name="Land M."/>
            <person name="Hauser L."/>
            <person name="Kyrpides N."/>
            <person name="Ivanova N."/>
            <person name="Mikhailova N."/>
            <person name="Haggblom M."/>
            <person name="Rauschenbach I."/>
            <person name="Bini E."/>
            <person name="Woyke T."/>
        </authorList>
    </citation>
    <scope>NUCLEOTIDE SEQUENCE [LARGE SCALE GENOMIC DNA]</scope>
    <source>
        <strain evidence="4">ATCC BAA-1389 / DSM 22839 / S5</strain>
    </source>
</reference>
<evidence type="ECO:0000313" key="4">
    <source>
        <dbReference type="Proteomes" id="UP000002572"/>
    </source>
</evidence>
<dbReference type="InterPro" id="IPR026026">
    <property type="entry name" value="HIT_Hint"/>
</dbReference>
<evidence type="ECO:0000256" key="1">
    <source>
        <dbReference type="PROSITE-ProRule" id="PRU00464"/>
    </source>
</evidence>
<dbReference type="STRING" id="653733.Selin_1538"/>
<dbReference type="RefSeq" id="WP_013506152.1">
    <property type="nucleotide sequence ID" value="NC_014836.1"/>
</dbReference>
<dbReference type="EMBL" id="CP002432">
    <property type="protein sequence ID" value="ADU66271.1"/>
    <property type="molecule type" value="Genomic_DNA"/>
</dbReference>
<dbReference type="Gene3D" id="3.30.428.10">
    <property type="entry name" value="HIT-like"/>
    <property type="match status" value="1"/>
</dbReference>
<evidence type="ECO:0000313" key="3">
    <source>
        <dbReference type="EMBL" id="ADU66271.1"/>
    </source>
</evidence>